<evidence type="ECO:0000256" key="8">
    <source>
        <dbReference type="ARBA" id="ARBA00032829"/>
    </source>
</evidence>
<dbReference type="GO" id="GO:0006508">
    <property type="term" value="P:proteolysis"/>
    <property type="evidence" value="ECO:0007669"/>
    <property type="project" value="InterPro"/>
</dbReference>
<dbReference type="GO" id="GO:0004252">
    <property type="term" value="F:serine-type endopeptidase activity"/>
    <property type="evidence" value="ECO:0007669"/>
    <property type="project" value="TreeGrafter"/>
</dbReference>
<dbReference type="SUPFAM" id="SSF53474">
    <property type="entry name" value="alpha/beta-Hydrolases"/>
    <property type="match status" value="1"/>
</dbReference>
<organism evidence="12 13">
    <name type="scientific">Coemansia biformis</name>
    <dbReference type="NCBI Taxonomy" id="1286918"/>
    <lineage>
        <taxon>Eukaryota</taxon>
        <taxon>Fungi</taxon>
        <taxon>Fungi incertae sedis</taxon>
        <taxon>Zoopagomycota</taxon>
        <taxon>Kickxellomycotina</taxon>
        <taxon>Kickxellomycetes</taxon>
        <taxon>Kickxellales</taxon>
        <taxon>Kickxellaceae</taxon>
        <taxon>Coemansia</taxon>
    </lineage>
</organism>
<feature type="region of interest" description="Disordered" evidence="9">
    <location>
        <begin position="1"/>
        <end position="23"/>
    </location>
</feature>
<name>A0A9W8CYA2_9FUNG</name>
<comment type="caution">
    <text evidence="12">The sequence shown here is derived from an EMBL/GenBank/DDBJ whole genome shotgun (WGS) entry which is preliminary data.</text>
</comment>
<dbReference type="InterPro" id="IPR029058">
    <property type="entry name" value="AB_hydrolase_fold"/>
</dbReference>
<evidence type="ECO:0000256" key="7">
    <source>
        <dbReference type="ARBA" id="ARBA00022801"/>
    </source>
</evidence>
<proteinExistence type="inferred from homology"/>
<dbReference type="Gene3D" id="3.40.50.1820">
    <property type="entry name" value="alpha/beta hydrolase"/>
    <property type="match status" value="1"/>
</dbReference>
<dbReference type="Proteomes" id="UP001143981">
    <property type="component" value="Unassembled WGS sequence"/>
</dbReference>
<evidence type="ECO:0000256" key="9">
    <source>
        <dbReference type="SAM" id="MobiDB-lite"/>
    </source>
</evidence>
<evidence type="ECO:0000256" key="1">
    <source>
        <dbReference type="ARBA" id="ARBA00000721"/>
    </source>
</evidence>
<dbReference type="SUPFAM" id="SSF82171">
    <property type="entry name" value="DPP6 N-terminal domain-like"/>
    <property type="match status" value="1"/>
</dbReference>
<dbReference type="PANTHER" id="PTHR42776:SF4">
    <property type="entry name" value="ACYLAMINO-ACID-RELEASING ENZYME"/>
    <property type="match status" value="1"/>
</dbReference>
<dbReference type="GO" id="GO:0005737">
    <property type="term" value="C:cytoplasm"/>
    <property type="evidence" value="ECO:0007669"/>
    <property type="project" value="UniProtKB-SubCell"/>
</dbReference>
<evidence type="ECO:0000256" key="4">
    <source>
        <dbReference type="ARBA" id="ARBA00011881"/>
    </source>
</evidence>
<evidence type="ECO:0000256" key="6">
    <source>
        <dbReference type="ARBA" id="ARBA00022490"/>
    </source>
</evidence>
<comment type="subunit">
    <text evidence="4">Homotetramer.</text>
</comment>
<dbReference type="AlphaFoldDB" id="A0A9W8CYA2"/>
<feature type="domain" description="Peptidase S9 prolyl oligopeptidase catalytic" evidence="10">
    <location>
        <begin position="566"/>
        <end position="774"/>
    </location>
</feature>
<keyword evidence="6" id="KW-0963">Cytoplasm</keyword>
<evidence type="ECO:0000313" key="12">
    <source>
        <dbReference type="EMBL" id="KAJ1735906.1"/>
    </source>
</evidence>
<evidence type="ECO:0000313" key="13">
    <source>
        <dbReference type="Proteomes" id="UP001143981"/>
    </source>
</evidence>
<evidence type="ECO:0000259" key="10">
    <source>
        <dbReference type="Pfam" id="PF00326"/>
    </source>
</evidence>
<keyword evidence="7" id="KW-0378">Hydrolase</keyword>
<gene>
    <name evidence="12" type="ORF">LPJ61_000279</name>
</gene>
<sequence>MAMYTAGHEPFSSSAGSAGSAGSSASNSRASVEFARFIRETFDEAFGVPSFVAATAKQTTQPGVVHVEYTTSQRDFARDRKRKVASHVALAIRGGEAAVLARGAPADVTGVCMSLPSPTDPSLVAVLRSQNEPAPERFVEVWRDDALVKTIDVTSKHGDFYGDSTFGCLAWSGDAKAIVYAAERPEYDKAKPEPAEPADSGTLLDKGDITDDISGGVAGIADPRLYEFDGDWGETFSGKRPPVLVVLDLGTGSARVLPQIDGVSPGQAQILAGGSGAERVVFTGYAYAGRKHGIVYCENRPSGIYTCDLDGGNVECIYSGSARSPRVMPSRKGVVFLATGTGGPHAAASEIVHYDLATRQASTVVPIVGQPLREPQSVGGTWLPAGFPGVYATQLPAQPWLRVSERPELEILALDSTWRSTTAVLTLDVQNRVLARHTPVDGTECNAVLSAGAGLLVCSLSTPAQPSLLAVGTAAADPQTRAVSVQWARVERPAVDNVAWQVLRGGRAGGDGPLESIFVFPREPGHATRYFWPGGAAAASRPLVVMPHGGPHSTYTLAYNALAAGLARLGFGVLLVNFTGSLGFGQDAVLAQIGKMDTLSLDEIQDSALRVHECGGGDPGATVYLGGSYSGYTGALLAGRAPGFYRGIALRNPVISIGENAAMSDIPDWCWAELGLEYSFEAPPELTPEAFARMWQASPSRLADKVRDPLLLLLGAGDRRVPPAQSLSFYYRLKAAGAPVQCKVYPSVGHPLDTVVAERDSFVSIARFFAAALKRA</sequence>
<dbReference type="EC" id="3.4.19.1" evidence="5"/>
<accession>A0A9W8CYA2</accession>
<comment type="similarity">
    <text evidence="3">Belongs to the peptidase S9C family.</text>
</comment>
<evidence type="ECO:0000256" key="5">
    <source>
        <dbReference type="ARBA" id="ARBA00012917"/>
    </source>
</evidence>
<dbReference type="GO" id="GO:0008242">
    <property type="term" value="F:omega peptidase activity"/>
    <property type="evidence" value="ECO:0007669"/>
    <property type="project" value="UniProtKB-EC"/>
</dbReference>
<reference evidence="12" key="1">
    <citation type="submission" date="2022-07" db="EMBL/GenBank/DDBJ databases">
        <title>Phylogenomic reconstructions and comparative analyses of Kickxellomycotina fungi.</title>
        <authorList>
            <person name="Reynolds N.K."/>
            <person name="Stajich J.E."/>
            <person name="Barry K."/>
            <person name="Grigoriev I.V."/>
            <person name="Crous P."/>
            <person name="Smith M.E."/>
        </authorList>
    </citation>
    <scope>NUCLEOTIDE SEQUENCE</scope>
    <source>
        <strain evidence="12">BCRC 34381</strain>
    </source>
</reference>
<evidence type="ECO:0000256" key="3">
    <source>
        <dbReference type="ARBA" id="ARBA00010040"/>
    </source>
</evidence>
<dbReference type="OrthoDB" id="43744at2759"/>
<dbReference type="InterPro" id="IPR045550">
    <property type="entry name" value="AARE_N"/>
</dbReference>
<feature type="domain" description="Acylamino-acid-releasing enzyme N-terminal" evidence="11">
    <location>
        <begin position="46"/>
        <end position="495"/>
    </location>
</feature>
<dbReference type="InterPro" id="IPR001375">
    <property type="entry name" value="Peptidase_S9_cat"/>
</dbReference>
<evidence type="ECO:0000256" key="2">
    <source>
        <dbReference type="ARBA" id="ARBA00004496"/>
    </source>
</evidence>
<keyword evidence="13" id="KW-1185">Reference proteome</keyword>
<feature type="compositionally biased region" description="Low complexity" evidence="9">
    <location>
        <begin position="12"/>
        <end position="23"/>
    </location>
</feature>
<comment type="catalytic activity">
    <reaction evidence="1">
        <text>Cleavage of an N-acetyl or N-formyl amino acid from the N-terminus of a polypeptide.</text>
        <dbReference type="EC" id="3.4.19.1"/>
    </reaction>
</comment>
<dbReference type="PANTHER" id="PTHR42776">
    <property type="entry name" value="SERINE PEPTIDASE S9 FAMILY MEMBER"/>
    <property type="match status" value="1"/>
</dbReference>
<protein>
    <recommendedName>
        <fullName evidence="5">acylaminoacyl-peptidase</fullName>
        <ecNumber evidence="5">3.4.19.1</ecNumber>
    </recommendedName>
    <alternativeName>
        <fullName evidence="8">Dipeptidyl-peptidase V</fullName>
    </alternativeName>
</protein>
<dbReference type="EMBL" id="JANBOI010000008">
    <property type="protein sequence ID" value="KAJ1735906.1"/>
    <property type="molecule type" value="Genomic_DNA"/>
</dbReference>
<comment type="subcellular location">
    <subcellularLocation>
        <location evidence="2">Cytoplasm</location>
    </subcellularLocation>
</comment>
<dbReference type="Pfam" id="PF00326">
    <property type="entry name" value="Peptidase_S9"/>
    <property type="match status" value="1"/>
</dbReference>
<evidence type="ECO:0000259" key="11">
    <source>
        <dbReference type="Pfam" id="PF19283"/>
    </source>
</evidence>
<dbReference type="Pfam" id="PF19283">
    <property type="entry name" value="APEH_N"/>
    <property type="match status" value="1"/>
</dbReference>